<evidence type="ECO:0000256" key="8">
    <source>
        <dbReference type="ARBA" id="ARBA00023098"/>
    </source>
</evidence>
<feature type="transmembrane region" description="Helical" evidence="11">
    <location>
        <begin position="111"/>
        <end position="132"/>
    </location>
</feature>
<sequence>MAMPANYYSSEDQLAAGASSDEDVLASDADHTTRRDQNAYPRPAKQGLKPVAEPASDNDSTTGRDQTRDKHATAQDGLLTPGTHSKFPCGVRQYADQLDIDSRQNFLVETFAVLTMAIYLGWIHVLTALLVWAFWNKWIAVLLAGIWATVFLPAEPLLWEPFLSNPVLVAWRRYFRFSAICETKVDLRKKYVFAEYPHGVFPMSQLVAISLTDMAWPGHKIYSLAASSVFNVPFWRHCMTWLGARPATERNFKRLIKMGSVGLVPGGIAEMYLVDDHAEVIKIKDRKGFVRVAVEHGTEIIPVYHFGNSQLFKWGPKSWEGLSRKWRVALGFMFGRYNLPLPNRVPLMMAVGAPVPVRKTHPTDPGFQAAVDEAHVALMAAMQRLYNIYKGEYGWQDRPLIMK</sequence>
<evidence type="ECO:0000256" key="3">
    <source>
        <dbReference type="ARBA" id="ARBA00022516"/>
    </source>
</evidence>
<dbReference type="PANTHER" id="PTHR12317:SF63">
    <property type="entry name" value="DIACYLGLYCEROL O-ACYLTRANSFERASE 2"/>
    <property type="match status" value="1"/>
</dbReference>
<dbReference type="CDD" id="cd07987">
    <property type="entry name" value="LPLAT_MGAT-like"/>
    <property type="match status" value="1"/>
</dbReference>
<dbReference type="InterPro" id="IPR007130">
    <property type="entry name" value="DAGAT"/>
</dbReference>
<protein>
    <recommendedName>
        <fullName evidence="11">Acyltransferase</fullName>
        <ecNumber evidence="11">2.3.1.-</ecNumber>
    </recommendedName>
</protein>
<keyword evidence="6 11" id="KW-0256">Endoplasmic reticulum</keyword>
<accession>A0A411PNG9</accession>
<dbReference type="GO" id="GO:0004144">
    <property type="term" value="F:diacylglycerol O-acyltransferase activity"/>
    <property type="evidence" value="ECO:0007669"/>
    <property type="project" value="UniProtKB-ARBA"/>
</dbReference>
<proteinExistence type="evidence at transcript level"/>
<keyword evidence="5 11" id="KW-0812">Transmembrane</keyword>
<organism evidence="13">
    <name type="scientific">Chromochloris zofingiensis</name>
    <dbReference type="NCBI Taxonomy" id="31302"/>
    <lineage>
        <taxon>Eukaryota</taxon>
        <taxon>Viridiplantae</taxon>
        <taxon>Chlorophyta</taxon>
        <taxon>core chlorophytes</taxon>
        <taxon>Chlorophyceae</taxon>
        <taxon>CS clade</taxon>
        <taxon>Sphaeropleales</taxon>
        <taxon>Chromochloridaceae</taxon>
        <taxon>Chromochloris</taxon>
    </lineage>
</organism>
<dbReference type="EC" id="2.3.1.-" evidence="11"/>
<evidence type="ECO:0000256" key="10">
    <source>
        <dbReference type="ARBA" id="ARBA00023315"/>
    </source>
</evidence>
<keyword evidence="3" id="KW-0444">Lipid biosynthesis</keyword>
<keyword evidence="7 11" id="KW-1133">Transmembrane helix</keyword>
<comment type="similarity">
    <text evidence="2 11">Belongs to the diacylglycerol acyltransferase family.</text>
</comment>
<dbReference type="PANTHER" id="PTHR12317">
    <property type="entry name" value="DIACYLGLYCEROL O-ACYLTRANSFERASE"/>
    <property type="match status" value="1"/>
</dbReference>
<evidence type="ECO:0000256" key="7">
    <source>
        <dbReference type="ARBA" id="ARBA00022989"/>
    </source>
</evidence>
<evidence type="ECO:0000313" key="13">
    <source>
        <dbReference type="EMBL" id="QBG05561.1"/>
    </source>
</evidence>
<name>A0A411PNG9_9CHLO</name>
<evidence type="ECO:0000256" key="6">
    <source>
        <dbReference type="ARBA" id="ARBA00022824"/>
    </source>
</evidence>
<comment type="subcellular location">
    <subcellularLocation>
        <location evidence="1 11">Endoplasmic reticulum membrane</location>
        <topology evidence="1 11">Multi-pass membrane protein</topology>
    </subcellularLocation>
</comment>
<evidence type="ECO:0000256" key="1">
    <source>
        <dbReference type="ARBA" id="ARBA00004477"/>
    </source>
</evidence>
<dbReference type="GO" id="GO:0019432">
    <property type="term" value="P:triglyceride biosynthetic process"/>
    <property type="evidence" value="ECO:0007669"/>
    <property type="project" value="TreeGrafter"/>
</dbReference>
<evidence type="ECO:0000256" key="4">
    <source>
        <dbReference type="ARBA" id="ARBA00022679"/>
    </source>
</evidence>
<evidence type="ECO:0000256" key="12">
    <source>
        <dbReference type="SAM" id="MobiDB-lite"/>
    </source>
</evidence>
<evidence type="ECO:0000256" key="9">
    <source>
        <dbReference type="ARBA" id="ARBA00023136"/>
    </source>
</evidence>
<feature type="region of interest" description="Disordered" evidence="12">
    <location>
        <begin position="1"/>
        <end position="81"/>
    </location>
</feature>
<dbReference type="GO" id="GO:0005789">
    <property type="term" value="C:endoplasmic reticulum membrane"/>
    <property type="evidence" value="ECO:0007669"/>
    <property type="project" value="UniProtKB-SubCell"/>
</dbReference>
<keyword evidence="9 11" id="KW-0472">Membrane</keyword>
<feature type="compositionally biased region" description="Basic and acidic residues" evidence="12">
    <location>
        <begin position="28"/>
        <end position="37"/>
    </location>
</feature>
<evidence type="ECO:0000256" key="11">
    <source>
        <dbReference type="RuleBase" id="RU367023"/>
    </source>
</evidence>
<evidence type="ECO:0000256" key="2">
    <source>
        <dbReference type="ARBA" id="ARBA00005420"/>
    </source>
</evidence>
<dbReference type="EMBL" id="MH523427">
    <property type="protein sequence ID" value="QBG05561.1"/>
    <property type="molecule type" value="mRNA"/>
</dbReference>
<dbReference type="AlphaFoldDB" id="A0A411PNG9"/>
<evidence type="ECO:0000256" key="5">
    <source>
        <dbReference type="ARBA" id="ARBA00022692"/>
    </source>
</evidence>
<keyword evidence="8" id="KW-0443">Lipid metabolism</keyword>
<keyword evidence="10 13" id="KW-0012">Acyltransferase</keyword>
<feature type="transmembrane region" description="Helical" evidence="11">
    <location>
        <begin position="138"/>
        <end position="158"/>
    </location>
</feature>
<reference evidence="13" key="1">
    <citation type="submission" date="2018-06" db="EMBL/GenBank/DDBJ databases">
        <authorList>
            <person name="Mao X."/>
            <person name="Liu J."/>
            <person name="Chen F."/>
        </authorList>
    </citation>
    <scope>NUCLEOTIDE SEQUENCE</scope>
</reference>
<keyword evidence="4 11" id="KW-0808">Transferase</keyword>
<dbReference type="SUPFAM" id="SSF69593">
    <property type="entry name" value="Glycerol-3-phosphate (1)-acyltransferase"/>
    <property type="match status" value="1"/>
</dbReference>
<dbReference type="Pfam" id="PF03982">
    <property type="entry name" value="DAGAT"/>
    <property type="match status" value="1"/>
</dbReference>
<gene>
    <name evidence="13" type="primary">DGTT7</name>
</gene>